<accession>A0A5B8VPX0</accession>
<dbReference type="AlphaFoldDB" id="A0A5B8VPX0"/>
<dbReference type="InterPro" id="IPR036291">
    <property type="entry name" value="NAD(P)-bd_dom_sf"/>
</dbReference>
<sequence>MSEKTTKVVLIGYGHIGKRHAAVIMGSKYFELVALVDTHHEKRPENLPESVSFFATLNDFLAAEKKAGLAIIATPNGLHGQQIKQCLDNGLNVVAEKPIVLSSTELTALHHKAINAGLQLFPVVQNRYAKIATWLQQLLQKELLGQIYIIQVNCLWNRDERYYQKESWHGDLQLDGGSLYTQFLHFIDMLYWLFGKPSVKSATLLDFNHQALSNFEDSGLIQFGFTKGIAKDALTTMTFSTAAWSQNAESSLTIIAEKGSIKIAGQYMEKLQYAIGDGLPNEVALQEELSMDIYKEKYGAAGGHYQFWDEMEKFYKGQSHALPTVQEATEVIEIIEQIYQNR</sequence>
<dbReference type="GO" id="GO:0000166">
    <property type="term" value="F:nucleotide binding"/>
    <property type="evidence" value="ECO:0007669"/>
    <property type="project" value="InterPro"/>
</dbReference>
<gene>
    <name evidence="3" type="ORF">FSB73_17185</name>
</gene>
<dbReference type="EMBL" id="CP042434">
    <property type="protein sequence ID" value="QEC73151.1"/>
    <property type="molecule type" value="Genomic_DNA"/>
</dbReference>
<dbReference type="Pfam" id="PF01408">
    <property type="entry name" value="GFO_IDH_MocA"/>
    <property type="match status" value="1"/>
</dbReference>
<evidence type="ECO:0000313" key="3">
    <source>
        <dbReference type="EMBL" id="QEC73151.1"/>
    </source>
</evidence>
<feature type="domain" description="Gfo/Idh/MocA-like oxidoreductase C-terminal" evidence="2">
    <location>
        <begin position="137"/>
        <end position="340"/>
    </location>
</feature>
<keyword evidence="4" id="KW-1185">Reference proteome</keyword>
<dbReference type="InterPro" id="IPR004104">
    <property type="entry name" value="Gfo/Idh/MocA-like_OxRdtase_C"/>
</dbReference>
<protein>
    <submittedName>
        <fullName evidence="3">Gfo/Idh/MocA family oxidoreductase</fullName>
    </submittedName>
</protein>
<dbReference type="RefSeq" id="WP_146784979.1">
    <property type="nucleotide sequence ID" value="NZ_CP042434.1"/>
</dbReference>
<dbReference type="Proteomes" id="UP000321291">
    <property type="component" value="Chromosome"/>
</dbReference>
<proteinExistence type="predicted"/>
<dbReference type="KEGG" id="agi:FSB73_17185"/>
<reference evidence="3 4" key="1">
    <citation type="journal article" date="2017" name="Int. J. Syst. Evol. Microbiol.">
        <title>Arachidicoccus ginsenosidivorans sp. nov., with ginsenoside-converting activity isolated from ginseng cultivating soil.</title>
        <authorList>
            <person name="Siddiqi M.Z."/>
            <person name="Aslam Z."/>
            <person name="Im W.T."/>
        </authorList>
    </citation>
    <scope>NUCLEOTIDE SEQUENCE [LARGE SCALE GENOMIC DNA]</scope>
    <source>
        <strain evidence="3 4">Gsoil 809</strain>
    </source>
</reference>
<organism evidence="3 4">
    <name type="scientific">Arachidicoccus ginsenosidivorans</name>
    <dbReference type="NCBI Taxonomy" id="496057"/>
    <lineage>
        <taxon>Bacteria</taxon>
        <taxon>Pseudomonadati</taxon>
        <taxon>Bacteroidota</taxon>
        <taxon>Chitinophagia</taxon>
        <taxon>Chitinophagales</taxon>
        <taxon>Chitinophagaceae</taxon>
        <taxon>Arachidicoccus</taxon>
    </lineage>
</organism>
<dbReference type="Gene3D" id="3.40.50.720">
    <property type="entry name" value="NAD(P)-binding Rossmann-like Domain"/>
    <property type="match status" value="1"/>
</dbReference>
<dbReference type="OrthoDB" id="9815825at2"/>
<dbReference type="PANTHER" id="PTHR43249">
    <property type="entry name" value="UDP-N-ACETYL-2-AMINO-2-DEOXY-D-GLUCURONATE OXIDASE"/>
    <property type="match status" value="1"/>
</dbReference>
<dbReference type="Pfam" id="PF02894">
    <property type="entry name" value="GFO_IDH_MocA_C"/>
    <property type="match status" value="1"/>
</dbReference>
<dbReference type="SUPFAM" id="SSF51735">
    <property type="entry name" value="NAD(P)-binding Rossmann-fold domains"/>
    <property type="match status" value="1"/>
</dbReference>
<evidence type="ECO:0000313" key="4">
    <source>
        <dbReference type="Proteomes" id="UP000321291"/>
    </source>
</evidence>
<dbReference type="PANTHER" id="PTHR43249:SF1">
    <property type="entry name" value="D-GLUCOSIDE 3-DEHYDROGENASE"/>
    <property type="match status" value="1"/>
</dbReference>
<dbReference type="SUPFAM" id="SSF55347">
    <property type="entry name" value="Glyceraldehyde-3-phosphate dehydrogenase-like, C-terminal domain"/>
    <property type="match status" value="1"/>
</dbReference>
<evidence type="ECO:0000259" key="2">
    <source>
        <dbReference type="Pfam" id="PF02894"/>
    </source>
</evidence>
<dbReference type="Gene3D" id="3.30.360.10">
    <property type="entry name" value="Dihydrodipicolinate Reductase, domain 2"/>
    <property type="match status" value="1"/>
</dbReference>
<dbReference type="InterPro" id="IPR052515">
    <property type="entry name" value="Gfo/Idh/MocA_Oxidoreductase"/>
</dbReference>
<name>A0A5B8VPX0_9BACT</name>
<feature type="domain" description="Gfo/Idh/MocA-like oxidoreductase N-terminal" evidence="1">
    <location>
        <begin position="7"/>
        <end position="121"/>
    </location>
</feature>
<evidence type="ECO:0000259" key="1">
    <source>
        <dbReference type="Pfam" id="PF01408"/>
    </source>
</evidence>
<dbReference type="InterPro" id="IPR000683">
    <property type="entry name" value="Gfo/Idh/MocA-like_OxRdtase_N"/>
</dbReference>